<dbReference type="PANTHER" id="PTHR31369">
    <property type="entry name" value="PROTEIN CBG02325-RELATED"/>
    <property type="match status" value="1"/>
</dbReference>
<dbReference type="OrthoDB" id="10574067at2759"/>
<evidence type="ECO:0000313" key="3">
    <source>
        <dbReference type="Proteomes" id="UP000298663"/>
    </source>
</evidence>
<evidence type="ECO:0000313" key="2">
    <source>
        <dbReference type="EMBL" id="TKR88056.1"/>
    </source>
</evidence>
<keyword evidence="1" id="KW-0812">Transmembrane</keyword>
<accession>A0A4U5NX21</accession>
<reference evidence="2 3" key="1">
    <citation type="journal article" date="2015" name="Genome Biol.">
        <title>Comparative genomics of Steinernema reveals deeply conserved gene regulatory networks.</title>
        <authorList>
            <person name="Dillman A.R."/>
            <person name="Macchietto M."/>
            <person name="Porter C.F."/>
            <person name="Rogers A."/>
            <person name="Williams B."/>
            <person name="Antoshechkin I."/>
            <person name="Lee M.M."/>
            <person name="Goodwin Z."/>
            <person name="Lu X."/>
            <person name="Lewis E.E."/>
            <person name="Goodrich-Blair H."/>
            <person name="Stock S.P."/>
            <person name="Adams B.J."/>
            <person name="Sternberg P.W."/>
            <person name="Mortazavi A."/>
        </authorList>
    </citation>
    <scope>NUCLEOTIDE SEQUENCE [LARGE SCALE GENOMIC DNA]</scope>
    <source>
        <strain evidence="2 3">ALL</strain>
    </source>
</reference>
<evidence type="ECO:0000256" key="1">
    <source>
        <dbReference type="SAM" id="Phobius"/>
    </source>
</evidence>
<proteinExistence type="predicted"/>
<reference evidence="2 3" key="2">
    <citation type="journal article" date="2019" name="G3 (Bethesda)">
        <title>Hybrid Assembly of the Genome of the Entomopathogenic Nematode Steinernema carpocapsae Identifies the X-Chromosome.</title>
        <authorList>
            <person name="Serra L."/>
            <person name="Macchietto M."/>
            <person name="Macias-Munoz A."/>
            <person name="McGill C.J."/>
            <person name="Rodriguez I.M."/>
            <person name="Rodriguez B."/>
            <person name="Murad R."/>
            <person name="Mortazavi A."/>
        </authorList>
    </citation>
    <scope>NUCLEOTIDE SEQUENCE [LARGE SCALE GENOMIC DNA]</scope>
    <source>
        <strain evidence="2 3">ALL</strain>
    </source>
</reference>
<keyword evidence="1" id="KW-0472">Membrane</keyword>
<name>A0A4U5NX21_STECR</name>
<evidence type="ECO:0008006" key="4">
    <source>
        <dbReference type="Google" id="ProtNLM"/>
    </source>
</evidence>
<protein>
    <recommendedName>
        <fullName evidence="4">Agouti domain-containing protein</fullName>
    </recommendedName>
</protein>
<dbReference type="EMBL" id="AZBU02000003">
    <property type="protein sequence ID" value="TKR88056.1"/>
    <property type="molecule type" value="Genomic_DNA"/>
</dbReference>
<comment type="caution">
    <text evidence="2">The sequence shown here is derived from an EMBL/GenBank/DDBJ whole genome shotgun (WGS) entry which is preliminary data.</text>
</comment>
<dbReference type="AlphaFoldDB" id="A0A4U5NX21"/>
<keyword evidence="1" id="KW-1133">Transmembrane helix</keyword>
<dbReference type="Proteomes" id="UP000298663">
    <property type="component" value="Unassembled WGS sequence"/>
</dbReference>
<organism evidence="2 3">
    <name type="scientific">Steinernema carpocapsae</name>
    <name type="common">Entomopathogenic nematode</name>
    <dbReference type="NCBI Taxonomy" id="34508"/>
    <lineage>
        <taxon>Eukaryota</taxon>
        <taxon>Metazoa</taxon>
        <taxon>Ecdysozoa</taxon>
        <taxon>Nematoda</taxon>
        <taxon>Chromadorea</taxon>
        <taxon>Rhabditida</taxon>
        <taxon>Tylenchina</taxon>
        <taxon>Panagrolaimomorpha</taxon>
        <taxon>Strongyloidoidea</taxon>
        <taxon>Steinernematidae</taxon>
        <taxon>Steinernema</taxon>
    </lineage>
</organism>
<feature type="transmembrane region" description="Helical" evidence="1">
    <location>
        <begin position="50"/>
        <end position="68"/>
    </location>
</feature>
<gene>
    <name evidence="2" type="ORF">L596_012354</name>
</gene>
<keyword evidence="3" id="KW-1185">Reference proteome</keyword>
<sequence>MFEFNSSEEDATPLQKVLNCSRPESLLHSFFSLTLQKTTRATRLLETMNIFVGCTLLFAFTIFAYVQFNHASPIGVTSVERSVNSTALQLSNGTSLATVDTLSSGHDLSNSTELVRSKRQGGGCGCGCCCCRPRCCCCRPRCCCCCVRCCCRVVCCRPCCRPCCGGCGCGCGCGGGGFGRKRRSLTDLTHKLMDKQAQIVAEFVAFEETTTAAPEVISIAQMDSFGRRSYAYVGQEKKDQK</sequence>